<proteinExistence type="predicted"/>
<dbReference type="AlphaFoldDB" id="A0A381Z1J3"/>
<organism evidence="1">
    <name type="scientific">marine metagenome</name>
    <dbReference type="NCBI Taxonomy" id="408172"/>
    <lineage>
        <taxon>unclassified sequences</taxon>
        <taxon>metagenomes</taxon>
        <taxon>ecological metagenomes</taxon>
    </lineage>
</organism>
<sequence>MNIWVEYFRYEDSRKNTWAQMRENVKWNPPESDKILKRFCQSREDANRFAKSMEEQGYHTSIKTDGVR</sequence>
<name>A0A381Z1J3_9ZZZZ</name>
<dbReference type="EMBL" id="UINC01019533">
    <property type="protein sequence ID" value="SVA82762.1"/>
    <property type="molecule type" value="Genomic_DNA"/>
</dbReference>
<reference evidence="1" key="1">
    <citation type="submission" date="2018-05" db="EMBL/GenBank/DDBJ databases">
        <authorList>
            <person name="Lanie J.A."/>
            <person name="Ng W.-L."/>
            <person name="Kazmierczak K.M."/>
            <person name="Andrzejewski T.M."/>
            <person name="Davidsen T.M."/>
            <person name="Wayne K.J."/>
            <person name="Tettelin H."/>
            <person name="Glass J.I."/>
            <person name="Rusch D."/>
            <person name="Podicherti R."/>
            <person name="Tsui H.-C.T."/>
            <person name="Winkler M.E."/>
        </authorList>
    </citation>
    <scope>NUCLEOTIDE SEQUENCE</scope>
</reference>
<accession>A0A381Z1J3</accession>
<evidence type="ECO:0000313" key="1">
    <source>
        <dbReference type="EMBL" id="SVA82762.1"/>
    </source>
</evidence>
<protein>
    <submittedName>
        <fullName evidence="1">Uncharacterized protein</fullName>
    </submittedName>
</protein>
<gene>
    <name evidence="1" type="ORF">METZ01_LOCUS135616</name>
</gene>